<dbReference type="RefSeq" id="WP_095329381.1">
    <property type="nucleotide sequence ID" value="NZ_NPBQ01000032.1"/>
</dbReference>
<name>A0AA91TU22_NIACI</name>
<sequence length="91" mass="10356">MREGMEEFDRITFKESSNSGLNWLDTDQQKIVKVTLEYVGKSSLFNVELYSQNEIDTKFYLNDGKGDLTMHKINYSIAEKGIGGVTVITPK</sequence>
<dbReference type="EMBL" id="NPBQ01000032">
    <property type="protein sequence ID" value="PAD84164.1"/>
    <property type="molecule type" value="Genomic_DNA"/>
</dbReference>
<gene>
    <name evidence="1" type="ORF">CHH57_05990</name>
</gene>
<accession>A0AA91TU22</accession>
<proteinExistence type="predicted"/>
<evidence type="ECO:0000313" key="1">
    <source>
        <dbReference type="EMBL" id="PAD84164.1"/>
    </source>
</evidence>
<reference evidence="1 2" key="1">
    <citation type="submission" date="2017-07" db="EMBL/GenBank/DDBJ databases">
        <title>Isolation and whole genome analysis of endospore-forming bacteria from heroin.</title>
        <authorList>
            <person name="Kalinowski J."/>
            <person name="Ahrens B."/>
            <person name="Al-Dilaimi A."/>
            <person name="Winkler A."/>
            <person name="Wibberg D."/>
            <person name="Schleenbecker U."/>
            <person name="Ruckert C."/>
            <person name="Wolfel R."/>
            <person name="Grass G."/>
        </authorList>
    </citation>
    <scope>NUCLEOTIDE SEQUENCE [LARGE SCALE GENOMIC DNA]</scope>
    <source>
        <strain evidence="1 2">7521-2</strain>
    </source>
</reference>
<evidence type="ECO:0000313" key="2">
    <source>
        <dbReference type="Proteomes" id="UP000216961"/>
    </source>
</evidence>
<dbReference type="Proteomes" id="UP000216961">
    <property type="component" value="Unassembled WGS sequence"/>
</dbReference>
<dbReference type="AlphaFoldDB" id="A0AA91TU22"/>
<organism evidence="1 2">
    <name type="scientific">Niallia circulans</name>
    <name type="common">Bacillus circulans</name>
    <dbReference type="NCBI Taxonomy" id="1397"/>
    <lineage>
        <taxon>Bacteria</taxon>
        <taxon>Bacillati</taxon>
        <taxon>Bacillota</taxon>
        <taxon>Bacilli</taxon>
        <taxon>Bacillales</taxon>
        <taxon>Bacillaceae</taxon>
        <taxon>Niallia</taxon>
    </lineage>
</organism>
<comment type="caution">
    <text evidence="1">The sequence shown here is derived from an EMBL/GenBank/DDBJ whole genome shotgun (WGS) entry which is preliminary data.</text>
</comment>
<protein>
    <submittedName>
        <fullName evidence="1">Uncharacterized protein</fullName>
    </submittedName>
</protein>